<dbReference type="EMBL" id="JAGFNK010000048">
    <property type="protein sequence ID" value="KAI9510141.1"/>
    <property type="molecule type" value="Genomic_DNA"/>
</dbReference>
<dbReference type="Proteomes" id="UP001207468">
    <property type="component" value="Unassembled WGS sequence"/>
</dbReference>
<keyword evidence="2" id="KW-1185">Reference proteome</keyword>
<comment type="caution">
    <text evidence="1">The sequence shown here is derived from an EMBL/GenBank/DDBJ whole genome shotgun (WGS) entry which is preliminary data.</text>
</comment>
<evidence type="ECO:0000313" key="2">
    <source>
        <dbReference type="Proteomes" id="UP001207468"/>
    </source>
</evidence>
<organism evidence="1 2">
    <name type="scientific">Russula earlei</name>
    <dbReference type="NCBI Taxonomy" id="71964"/>
    <lineage>
        <taxon>Eukaryota</taxon>
        <taxon>Fungi</taxon>
        <taxon>Dikarya</taxon>
        <taxon>Basidiomycota</taxon>
        <taxon>Agaricomycotina</taxon>
        <taxon>Agaricomycetes</taxon>
        <taxon>Russulales</taxon>
        <taxon>Russulaceae</taxon>
        <taxon>Russula</taxon>
    </lineage>
</organism>
<accession>A0ACC0UF47</accession>
<reference evidence="1" key="1">
    <citation type="submission" date="2021-03" db="EMBL/GenBank/DDBJ databases">
        <title>Evolutionary priming and transition to the ectomycorrhizal habit in an iconic lineage of mushroom-forming fungi: is preadaptation a requirement?</title>
        <authorList>
            <consortium name="DOE Joint Genome Institute"/>
            <person name="Looney B.P."/>
            <person name="Miyauchi S."/>
            <person name="Morin E."/>
            <person name="Drula E."/>
            <person name="Courty P.E."/>
            <person name="Chicoki N."/>
            <person name="Fauchery L."/>
            <person name="Kohler A."/>
            <person name="Kuo A."/>
            <person name="LaButti K."/>
            <person name="Pangilinan J."/>
            <person name="Lipzen A."/>
            <person name="Riley R."/>
            <person name="Andreopoulos W."/>
            <person name="He G."/>
            <person name="Johnson J."/>
            <person name="Barry K.W."/>
            <person name="Grigoriev I.V."/>
            <person name="Nagy L."/>
            <person name="Hibbett D."/>
            <person name="Henrissat B."/>
            <person name="Matheny P.B."/>
            <person name="Labbe J."/>
            <person name="Martin A.F."/>
        </authorList>
    </citation>
    <scope>NUCLEOTIDE SEQUENCE</scope>
    <source>
        <strain evidence="1">BPL698</strain>
    </source>
</reference>
<protein>
    <submittedName>
        <fullName evidence="1">Uncharacterized protein</fullName>
    </submittedName>
</protein>
<name>A0ACC0UF47_9AGAM</name>
<evidence type="ECO:0000313" key="1">
    <source>
        <dbReference type="EMBL" id="KAI9510141.1"/>
    </source>
</evidence>
<proteinExistence type="predicted"/>
<sequence>MLKTEMHPSRISYKEVVRDTRGVHAHISQTPRIVSRIIHNTQVDGRTPRRHGGVVVLLSRSSFHGSASRGEMRVSRLWITVVGDWILCRTVTVTGIGPRSQQPRGTASSALTSILRATCPRFPNCKVLVGMAMLRNGHWFHYSNRPPFSTSRADDQTSSFKKNKLRWGIMPRCSMCTTYPSHIRVYVSCHLTHELVLQSLCARPPFALLYLPRCSLTGSTMCSACGDS</sequence>
<gene>
    <name evidence="1" type="ORF">F5148DRAFT_630583</name>
</gene>